<comment type="caution">
    <text evidence="6">The sequence shown here is derived from an EMBL/GenBank/DDBJ whole genome shotgun (WGS) entry which is preliminary data.</text>
</comment>
<feature type="region of interest" description="Disordered" evidence="1">
    <location>
        <begin position="333"/>
        <end position="355"/>
    </location>
</feature>
<dbReference type="Pfam" id="PF18651">
    <property type="entry name" value="CshA_NR2"/>
    <property type="match status" value="1"/>
</dbReference>
<sequence length="638" mass="67268">MTKKIHFLLFAVALSTATGNLHAQTLKLATGGTGANKDKIYWFDFTGVNMAAGESTSKTYSINGILVTVIIDNVRFSGETNTTFYPGSSAANAKLQGYVPGTWPGDGLDDLYNIGGTGTSNTLINALSTNWVGGGFSDTAGLTANFRVRAYATLGGQPISLGLVFSSAEDDSGVTSTGNPEYTQGTTNGTEWRLLEGVINTNTTSRQIAYSNSNRTARMRMGGTGAPTPSTANVALLYTSLQNTSSSNPMAVDLQIFGAGRSAEALGLIINQDFGDAPVSYGLASNFFFPVITGGSNNPPASGGMVYLSSGTGGGSPIITAGTLTPPQNPRLGAIGGDNESVASTGSTATGDDLDGTDDEDAFPSGLGAINLGGGSSYSLTIPAFKNTDDATTPVYIMAWIDFNGDGIFSSTEYTTTLFTTNNSTVNVPLIWDLSSTPVSTMIPYARFRISPTDPRALADNPNTFVDERSFVALADGETEDYSYPAALPVTFGTISAVRKGDLLMINWSSLKETNNSYFAIEASNDGTNFTQIGTVHTKADNGNSSVEMDYHFQTTFPATTVFVFIAFGMLLPAIKKRKWTMFCTALVAMILINASCNKNSTIIEREASAKLFIRIAQVDINGNKSYSKIVSVINEAQ</sequence>
<dbReference type="Pfam" id="PF20009">
    <property type="entry name" value="GEVED"/>
    <property type="match status" value="1"/>
</dbReference>
<dbReference type="InterPro" id="IPR040683">
    <property type="entry name" value="CshA_NR2"/>
</dbReference>
<keyword evidence="3" id="KW-0732">Signal</keyword>
<reference evidence="6 7" key="1">
    <citation type="submission" date="2021-11" db="EMBL/GenBank/DDBJ databases">
        <title>Genomic of Niabella pedocola.</title>
        <authorList>
            <person name="Wu T."/>
        </authorList>
    </citation>
    <scope>NUCLEOTIDE SEQUENCE [LARGE SCALE GENOMIC DNA]</scope>
    <source>
        <strain evidence="6 7">JCM 31011</strain>
    </source>
</reference>
<dbReference type="InterPro" id="IPR045474">
    <property type="entry name" value="GEVED"/>
</dbReference>
<feature type="domain" description="Surface adhesin CshA non-repetitive" evidence="4">
    <location>
        <begin position="38"/>
        <end position="268"/>
    </location>
</feature>
<name>A0ABS8PLW0_9BACT</name>
<evidence type="ECO:0000259" key="5">
    <source>
        <dbReference type="Pfam" id="PF20009"/>
    </source>
</evidence>
<keyword evidence="2" id="KW-0472">Membrane</keyword>
<protein>
    <submittedName>
        <fullName evidence="6">CshA/CshB family fibrillar adhesin-related protein</fullName>
    </submittedName>
</protein>
<dbReference type="Proteomes" id="UP001199816">
    <property type="component" value="Unassembled WGS sequence"/>
</dbReference>
<organism evidence="6 7">
    <name type="scientific">Niabella pedocola</name>
    <dbReference type="NCBI Taxonomy" id="1752077"/>
    <lineage>
        <taxon>Bacteria</taxon>
        <taxon>Pseudomonadati</taxon>
        <taxon>Bacteroidota</taxon>
        <taxon>Chitinophagia</taxon>
        <taxon>Chitinophagales</taxon>
        <taxon>Chitinophagaceae</taxon>
        <taxon>Niabella</taxon>
    </lineage>
</organism>
<evidence type="ECO:0000256" key="2">
    <source>
        <dbReference type="SAM" id="Phobius"/>
    </source>
</evidence>
<feature type="domain" description="GEVED" evidence="5">
    <location>
        <begin position="396"/>
        <end position="483"/>
    </location>
</feature>
<dbReference type="RefSeq" id="WP_231002633.1">
    <property type="nucleotide sequence ID" value="NZ_JAJNEC010000003.1"/>
</dbReference>
<feature type="chain" id="PRO_5046269206" evidence="3">
    <location>
        <begin position="24"/>
        <end position="638"/>
    </location>
</feature>
<feature type="transmembrane region" description="Helical" evidence="2">
    <location>
        <begin position="551"/>
        <end position="573"/>
    </location>
</feature>
<accession>A0ABS8PLW0</accession>
<feature type="signal peptide" evidence="3">
    <location>
        <begin position="1"/>
        <end position="23"/>
    </location>
</feature>
<evidence type="ECO:0000256" key="3">
    <source>
        <dbReference type="SAM" id="SignalP"/>
    </source>
</evidence>
<evidence type="ECO:0000256" key="1">
    <source>
        <dbReference type="SAM" id="MobiDB-lite"/>
    </source>
</evidence>
<evidence type="ECO:0000313" key="6">
    <source>
        <dbReference type="EMBL" id="MCD2421729.1"/>
    </source>
</evidence>
<keyword evidence="7" id="KW-1185">Reference proteome</keyword>
<evidence type="ECO:0000313" key="7">
    <source>
        <dbReference type="Proteomes" id="UP001199816"/>
    </source>
</evidence>
<keyword evidence="2" id="KW-0812">Transmembrane</keyword>
<proteinExistence type="predicted"/>
<keyword evidence="2" id="KW-1133">Transmembrane helix</keyword>
<evidence type="ECO:0000259" key="4">
    <source>
        <dbReference type="Pfam" id="PF18651"/>
    </source>
</evidence>
<dbReference type="EMBL" id="JAJNEC010000003">
    <property type="protein sequence ID" value="MCD2421729.1"/>
    <property type="molecule type" value="Genomic_DNA"/>
</dbReference>
<gene>
    <name evidence="6" type="ORF">LQ567_03080</name>
</gene>